<keyword evidence="13" id="KW-1185">Reference proteome</keyword>
<keyword evidence="2 10" id="KW-0328">Glycosyltransferase</keyword>
<dbReference type="InterPro" id="IPR029044">
    <property type="entry name" value="Nucleotide-diphossugar_trans"/>
</dbReference>
<dbReference type="SUPFAM" id="SSF53448">
    <property type="entry name" value="Nucleotide-diphospho-sugar transferases"/>
    <property type="match status" value="1"/>
</dbReference>
<comment type="caution">
    <text evidence="11">The sequence shown here is derived from an EMBL/GenBank/DDBJ whole genome shotgun (WGS) entry which is preliminary data.</text>
</comment>
<evidence type="ECO:0000313" key="12">
    <source>
        <dbReference type="Proteomes" id="UP000077659"/>
    </source>
</evidence>
<evidence type="ECO:0000256" key="6">
    <source>
        <dbReference type="ARBA" id="ARBA00022989"/>
    </source>
</evidence>
<keyword evidence="1" id="KW-1003">Cell membrane</keyword>
<dbReference type="GO" id="GO:0005886">
    <property type="term" value="C:plasma membrane"/>
    <property type="evidence" value="ECO:0007669"/>
    <property type="project" value="TreeGrafter"/>
</dbReference>
<dbReference type="InterPro" id="IPR050256">
    <property type="entry name" value="Glycosyltransferase_2"/>
</dbReference>
<evidence type="ECO:0000256" key="3">
    <source>
        <dbReference type="ARBA" id="ARBA00022679"/>
    </source>
</evidence>
<keyword evidence="7 8" id="KW-0472">Membrane</keyword>
<evidence type="ECO:0000259" key="9">
    <source>
        <dbReference type="Pfam" id="PF00535"/>
    </source>
</evidence>
<dbReference type="GO" id="GO:0099621">
    <property type="term" value="F:undecaprenyl-phosphate 4-deoxy-4-formamido-L-arabinose transferase activity"/>
    <property type="evidence" value="ECO:0007669"/>
    <property type="project" value="TreeGrafter"/>
</dbReference>
<evidence type="ECO:0000313" key="11">
    <source>
        <dbReference type="EMBL" id="OAG66330.1"/>
    </source>
</evidence>
<dbReference type="EMBL" id="JAYFSO010000002">
    <property type="protein sequence ID" value="MEA5122817.1"/>
    <property type="molecule type" value="Genomic_DNA"/>
</dbReference>
<dbReference type="Proteomes" id="UP000077659">
    <property type="component" value="Unassembled WGS sequence"/>
</dbReference>
<name>A0A1A9M9S4_9XANT</name>
<reference evidence="10 13" key="2">
    <citation type="submission" date="2023-12" db="EMBL/GenBank/DDBJ databases">
        <title>Genome sequencing of Xanthomonas floridensis.</title>
        <authorList>
            <person name="Greer S."/>
            <person name="Harrison J."/>
            <person name="Grant M."/>
            <person name="Vicente J."/>
            <person name="Studholme D."/>
        </authorList>
    </citation>
    <scope>NUCLEOTIDE SEQUENCE [LARGE SCALE GENOMIC DNA]</scope>
    <source>
        <strain evidence="10 13">WHRI 8848</strain>
    </source>
</reference>
<dbReference type="GO" id="GO:0009103">
    <property type="term" value="P:lipopolysaccharide biosynthetic process"/>
    <property type="evidence" value="ECO:0007669"/>
    <property type="project" value="UniProtKB-KW"/>
</dbReference>
<protein>
    <submittedName>
        <fullName evidence="10">Glycosyltransferase family 2 protein</fullName>
        <ecNumber evidence="10">2.4.-.-</ecNumber>
    </submittedName>
</protein>
<dbReference type="RefSeq" id="WP_064510272.1">
    <property type="nucleotide sequence ID" value="NZ_JAYFSN010000005.1"/>
</dbReference>
<keyword evidence="6 8" id="KW-1133">Transmembrane helix</keyword>
<proteinExistence type="predicted"/>
<evidence type="ECO:0000256" key="4">
    <source>
        <dbReference type="ARBA" id="ARBA00022692"/>
    </source>
</evidence>
<dbReference type="PANTHER" id="PTHR48090:SF3">
    <property type="entry name" value="UNDECAPRENYL-PHOSPHATE 4-DEOXY-4-FORMAMIDO-L-ARABINOSE TRANSFERASE"/>
    <property type="match status" value="1"/>
</dbReference>
<dbReference type="Pfam" id="PF00535">
    <property type="entry name" value="Glycos_transf_2"/>
    <property type="match status" value="1"/>
</dbReference>
<feature type="transmembrane region" description="Helical" evidence="8">
    <location>
        <begin position="237"/>
        <end position="258"/>
    </location>
</feature>
<dbReference type="STRING" id="1843580.A7D17_05260"/>
<reference evidence="11 12" key="1">
    <citation type="submission" date="2016-05" db="EMBL/GenBank/DDBJ databases">
        <title>Pathogenic, phenotypic and molecular characterisation of Xanthomonas nasturtii sp. nov. and Xanthomonas floridensis sp. nov., new species of Xanthomonas associated with watercress production in Florida.</title>
        <authorList>
            <person name="Vicente J.G."/>
            <person name="Rothwell S."/>
            <person name="Holub E.B."/>
            <person name="Studholme D.J."/>
        </authorList>
    </citation>
    <scope>NUCLEOTIDE SEQUENCE [LARGE SCALE GENOMIC DNA]</scope>
    <source>
        <strain evidence="11 12">WHRI 8848</strain>
    </source>
</reference>
<dbReference type="InterPro" id="IPR001173">
    <property type="entry name" value="Glyco_trans_2-like"/>
</dbReference>
<evidence type="ECO:0000256" key="7">
    <source>
        <dbReference type="ARBA" id="ARBA00023136"/>
    </source>
</evidence>
<dbReference type="PANTHER" id="PTHR48090">
    <property type="entry name" value="UNDECAPRENYL-PHOSPHATE 4-DEOXY-4-FORMAMIDO-L-ARABINOSE TRANSFERASE-RELATED"/>
    <property type="match status" value="1"/>
</dbReference>
<dbReference type="CDD" id="cd04187">
    <property type="entry name" value="DPM1_like_bac"/>
    <property type="match status" value="1"/>
</dbReference>
<evidence type="ECO:0000256" key="2">
    <source>
        <dbReference type="ARBA" id="ARBA00022676"/>
    </source>
</evidence>
<dbReference type="AlphaFoldDB" id="A0A1A9M9S4"/>
<keyword evidence="3 10" id="KW-0808">Transferase</keyword>
<evidence type="ECO:0000256" key="5">
    <source>
        <dbReference type="ARBA" id="ARBA00022985"/>
    </source>
</evidence>
<organism evidence="11 12">
    <name type="scientific">Xanthomonas floridensis</name>
    <dbReference type="NCBI Taxonomy" id="1843580"/>
    <lineage>
        <taxon>Bacteria</taxon>
        <taxon>Pseudomonadati</taxon>
        <taxon>Pseudomonadota</taxon>
        <taxon>Gammaproteobacteria</taxon>
        <taxon>Lysobacterales</taxon>
        <taxon>Lysobacteraceae</taxon>
        <taxon>Xanthomonas</taxon>
    </lineage>
</organism>
<accession>A0A1A9M9S4</accession>
<dbReference type="OrthoDB" id="9811884at2"/>
<evidence type="ECO:0000256" key="8">
    <source>
        <dbReference type="SAM" id="Phobius"/>
    </source>
</evidence>
<evidence type="ECO:0000313" key="10">
    <source>
        <dbReference type="EMBL" id="MEA5122817.1"/>
    </source>
</evidence>
<evidence type="ECO:0000256" key="1">
    <source>
        <dbReference type="ARBA" id="ARBA00022475"/>
    </source>
</evidence>
<keyword evidence="4 8" id="KW-0812">Transmembrane</keyword>
<gene>
    <name evidence="11" type="ORF">A7D17_05260</name>
    <name evidence="10" type="ORF">VB146_02810</name>
</gene>
<keyword evidence="5" id="KW-0448">Lipopolysaccharide biosynthesis</keyword>
<dbReference type="EC" id="2.4.-.-" evidence="10"/>
<feature type="domain" description="Glycosyltransferase 2-like" evidence="9">
    <location>
        <begin position="15"/>
        <end position="146"/>
    </location>
</feature>
<dbReference type="EMBL" id="LXNG01000034">
    <property type="protein sequence ID" value="OAG66330.1"/>
    <property type="molecule type" value="Genomic_DNA"/>
</dbReference>
<sequence>MQNLSDATSPPPRVSVVVPVYRGAQSIGALQQRLDAALANIEGGHEIIFVDDRGGDNSWEVIQNLSDSYPHVSGIRLSRNFGQHAATLCGISKSRGEWIATIDEDLEQPPESLPAMLTKADEGYSVVYGVTEQRSHAKWRNFTSEVGRSLFKFAIPTLNREYTSFRVIHRSVAAELDRFRSPFTFIDGYISWITHDYATVIVPHDERTYGTSSYNMRKLIAHMVNIFVTFSDLPLRVATWLGVGASVGGAIWGMTILIAKLTGALGVSGYASIMAGMMFLGGLQLLILGIFGEYLARINFKTASMPLFLVERETRA</sequence>
<dbReference type="Proteomes" id="UP001303614">
    <property type="component" value="Unassembled WGS sequence"/>
</dbReference>
<feature type="transmembrane region" description="Helical" evidence="8">
    <location>
        <begin position="270"/>
        <end position="291"/>
    </location>
</feature>
<dbReference type="Gene3D" id="3.90.550.10">
    <property type="entry name" value="Spore Coat Polysaccharide Biosynthesis Protein SpsA, Chain A"/>
    <property type="match status" value="1"/>
</dbReference>
<evidence type="ECO:0000313" key="13">
    <source>
        <dbReference type="Proteomes" id="UP001303614"/>
    </source>
</evidence>